<dbReference type="InterPro" id="IPR028889">
    <property type="entry name" value="USP"/>
</dbReference>
<dbReference type="Ensembl" id="ENSAMXT00005056487.1">
    <property type="protein sequence ID" value="ENSAMXP00005052199.1"/>
    <property type="gene ID" value="ENSAMXG00005023510.1"/>
</dbReference>
<dbReference type="InterPro" id="IPR018200">
    <property type="entry name" value="USP_CS"/>
</dbReference>
<organism evidence="4 5">
    <name type="scientific">Astyanax mexicanus</name>
    <name type="common">Blind cave fish</name>
    <name type="synonym">Astyanax fasciatus mexicanus</name>
    <dbReference type="NCBI Taxonomy" id="7994"/>
    <lineage>
        <taxon>Eukaryota</taxon>
        <taxon>Metazoa</taxon>
        <taxon>Chordata</taxon>
        <taxon>Craniata</taxon>
        <taxon>Vertebrata</taxon>
        <taxon>Euteleostomi</taxon>
        <taxon>Actinopterygii</taxon>
        <taxon>Neopterygii</taxon>
        <taxon>Teleostei</taxon>
        <taxon>Ostariophysi</taxon>
        <taxon>Characiformes</taxon>
        <taxon>Characoidei</taxon>
        <taxon>Acestrorhamphidae</taxon>
        <taxon>Acestrorhamphinae</taxon>
        <taxon>Astyanax</taxon>
    </lineage>
</organism>
<keyword evidence="1" id="KW-0812">Transmembrane</keyword>
<evidence type="ECO:0000313" key="6">
    <source>
        <dbReference type="Proteomes" id="UP000752171"/>
    </source>
</evidence>
<dbReference type="PANTHER" id="PTHR24006">
    <property type="entry name" value="UBIQUITIN CARBOXYL-TERMINAL HYDROLASE"/>
    <property type="match status" value="1"/>
</dbReference>
<dbReference type="PROSITE" id="PS50235">
    <property type="entry name" value="USP_3"/>
    <property type="match status" value="1"/>
</dbReference>
<feature type="domain" description="USP" evidence="2">
    <location>
        <begin position="29"/>
        <end position="305"/>
    </location>
</feature>
<dbReference type="GO" id="GO:0005634">
    <property type="term" value="C:nucleus"/>
    <property type="evidence" value="ECO:0007669"/>
    <property type="project" value="TreeGrafter"/>
</dbReference>
<sequence>MGCVLSLLRKLAANPFVQKSPRHGAITYNGLINQGSTCYLNTVLQCLCMTKDFRTAVENFQPGQNDSHQGRTDLLIQLQQLFETLKETQGTTQGITKSLGIKSVYKQQDAVEYYQKIVKAVGPPASQVFEGKMSNKSECVQSHIFQESCSFITIPLAIECGDDELYKVEEGFEAFFKHSKLDEDNWLYCDECDQKAESETWTEIEEIPTVLTLHLKRFYFDYTQMKHVKNHCSADIPSTLQVKDYKYDLYAVINHIGNQSGGHYNAVIKSFEDNLWYCFDDKSVMQTDGFPQSSQLPYLLMYKLQRAQGSWRSYALHKFKQPCVSLYYFCSFVLIFVGLFGIISICLYMPGILRSLRSRLCRLVRFL</sequence>
<dbReference type="GO" id="GO:0004843">
    <property type="term" value="F:cysteine-type deubiquitinase activity"/>
    <property type="evidence" value="ECO:0007669"/>
    <property type="project" value="InterPro"/>
</dbReference>
<reference evidence="3 6" key="1">
    <citation type="submission" date="2021-07" db="EMBL/GenBank/DDBJ databases">
        <authorList>
            <person name="Imarazene B."/>
            <person name="Zahm M."/>
            <person name="Klopp C."/>
            <person name="Cabau C."/>
            <person name="Beille S."/>
            <person name="Jouanno E."/>
            <person name="Castinel A."/>
            <person name="Lluch J."/>
            <person name="Gil L."/>
            <person name="Kuchtly C."/>
            <person name="Lopez Roques C."/>
            <person name="Donnadieu C."/>
            <person name="Parrinello H."/>
            <person name="Journot L."/>
            <person name="Du K."/>
            <person name="Schartl M."/>
            <person name="Retaux S."/>
            <person name="Guiguen Y."/>
        </authorList>
    </citation>
    <scope>NUCLEOTIDE SEQUENCE [LARGE SCALE GENOMIC DNA]</scope>
    <source>
        <strain evidence="3">Pach_M1</strain>
        <tissue evidence="3">Testis</tissue>
    </source>
</reference>
<accession>A0A8B9LKF7</accession>
<name>A0A8B9LKF7_ASTMX</name>
<dbReference type="PROSITE" id="PS00973">
    <property type="entry name" value="USP_2"/>
    <property type="match status" value="1"/>
</dbReference>
<feature type="transmembrane region" description="Helical" evidence="1">
    <location>
        <begin position="326"/>
        <end position="349"/>
    </location>
</feature>
<dbReference type="OrthoDB" id="292964at2759"/>
<dbReference type="InterPro" id="IPR038765">
    <property type="entry name" value="Papain-like_cys_pep_sf"/>
</dbReference>
<gene>
    <name evidence="3" type="primary">USP47</name>
    <name evidence="3" type="ORF">AMEX_G11253</name>
</gene>
<dbReference type="Proteomes" id="UP000752171">
    <property type="component" value="Unassembled WGS sequence"/>
</dbReference>
<keyword evidence="1" id="KW-0472">Membrane</keyword>
<proteinExistence type="predicted"/>
<dbReference type="PANTHER" id="PTHR24006:SF899">
    <property type="entry name" value="UBIQUITIN CARBOXYL-TERMINAL HYDROLASE"/>
    <property type="match status" value="1"/>
</dbReference>
<evidence type="ECO:0000313" key="5">
    <source>
        <dbReference type="Proteomes" id="UP000694621"/>
    </source>
</evidence>
<dbReference type="InterPro" id="IPR050164">
    <property type="entry name" value="Peptidase_C19"/>
</dbReference>
<keyword evidence="3" id="KW-0378">Hydrolase</keyword>
<dbReference type="GO" id="GO:0016579">
    <property type="term" value="P:protein deubiquitination"/>
    <property type="evidence" value="ECO:0007669"/>
    <property type="project" value="InterPro"/>
</dbReference>
<dbReference type="EMBL" id="JAICCE010000008">
    <property type="protein sequence ID" value="KAG9274343.1"/>
    <property type="molecule type" value="Genomic_DNA"/>
</dbReference>
<evidence type="ECO:0000313" key="3">
    <source>
        <dbReference type="EMBL" id="KAG9274343.1"/>
    </source>
</evidence>
<reference evidence="4" key="2">
    <citation type="submission" date="2025-05" db="UniProtKB">
        <authorList>
            <consortium name="Ensembl"/>
        </authorList>
    </citation>
    <scope>IDENTIFICATION</scope>
</reference>
<dbReference type="Gene3D" id="3.90.70.10">
    <property type="entry name" value="Cysteine proteinases"/>
    <property type="match status" value="1"/>
</dbReference>
<evidence type="ECO:0000313" key="4">
    <source>
        <dbReference type="Ensembl" id="ENSAMXP00005052199.1"/>
    </source>
</evidence>
<evidence type="ECO:0000259" key="2">
    <source>
        <dbReference type="PROSITE" id="PS50235"/>
    </source>
</evidence>
<dbReference type="Proteomes" id="UP000694621">
    <property type="component" value="Unplaced"/>
</dbReference>
<dbReference type="Pfam" id="PF00443">
    <property type="entry name" value="UCH"/>
    <property type="match status" value="1"/>
</dbReference>
<dbReference type="SUPFAM" id="SSF54001">
    <property type="entry name" value="Cysteine proteinases"/>
    <property type="match status" value="1"/>
</dbReference>
<protein>
    <submittedName>
        <fullName evidence="3">Ubiquitin carboxyl-terminal hydrolase 47-like</fullName>
    </submittedName>
    <submittedName>
        <fullName evidence="4">Ubiquitin specific peptidase 47</fullName>
    </submittedName>
</protein>
<dbReference type="InterPro" id="IPR001394">
    <property type="entry name" value="Peptidase_C19_UCH"/>
</dbReference>
<keyword evidence="1" id="KW-1133">Transmembrane helix</keyword>
<evidence type="ECO:0000256" key="1">
    <source>
        <dbReference type="SAM" id="Phobius"/>
    </source>
</evidence>
<dbReference type="GO" id="GO:0005829">
    <property type="term" value="C:cytosol"/>
    <property type="evidence" value="ECO:0007669"/>
    <property type="project" value="TreeGrafter"/>
</dbReference>
<dbReference type="AlphaFoldDB" id="A0A8B9LKF7"/>